<reference evidence="8" key="1">
    <citation type="journal article" date="2020" name="mSystems">
        <title>Genome- and Community-Level Interaction Insights into Carbon Utilization and Element Cycling Functions of Hydrothermarchaeota in Hydrothermal Sediment.</title>
        <authorList>
            <person name="Zhou Z."/>
            <person name="Liu Y."/>
            <person name="Xu W."/>
            <person name="Pan J."/>
            <person name="Luo Z.H."/>
            <person name="Li M."/>
        </authorList>
    </citation>
    <scope>NUCLEOTIDE SEQUENCE [LARGE SCALE GENOMIC DNA]</scope>
    <source>
        <strain evidence="8">SpSt-961</strain>
    </source>
</reference>
<comment type="caution">
    <text evidence="8">The sequence shown here is derived from an EMBL/GenBank/DDBJ whole genome shotgun (WGS) entry which is preliminary data.</text>
</comment>
<evidence type="ECO:0000256" key="6">
    <source>
        <dbReference type="ARBA" id="ARBA00023136"/>
    </source>
</evidence>
<organism evidence="8">
    <name type="scientific">candidate division WOR-3 bacterium</name>
    <dbReference type="NCBI Taxonomy" id="2052148"/>
    <lineage>
        <taxon>Bacteria</taxon>
        <taxon>Bacteria division WOR-3</taxon>
    </lineage>
</organism>
<evidence type="ECO:0000256" key="5">
    <source>
        <dbReference type="ARBA" id="ARBA00022989"/>
    </source>
</evidence>
<dbReference type="InterPro" id="IPR003667">
    <property type="entry name" value="NqrDE/RnfAE"/>
</dbReference>
<protein>
    <recommendedName>
        <fullName evidence="9">Electron transport complex subunit RsxE</fullName>
    </recommendedName>
</protein>
<keyword evidence="3 7" id="KW-0812">Transmembrane</keyword>
<keyword evidence="4" id="KW-1278">Translocase</keyword>
<feature type="transmembrane region" description="Helical" evidence="7">
    <location>
        <begin position="155"/>
        <end position="178"/>
    </location>
</feature>
<feature type="transmembrane region" description="Helical" evidence="7">
    <location>
        <begin position="35"/>
        <end position="53"/>
    </location>
</feature>
<sequence>MNKKFVDYKTLFLLGVIPLIALTDSALNGLRIGILLLILYIISSIITPILSIFYEPYKSIVIVIITTTIASIMNSFLNHRFHWFSDNLGIFIFLIPVNSLLINNLKNFNNIKGFIAGAKDFLIVVSFLLIIGFIREIFGRGTLLNQPLLNDDPESFLLLPFSSACGGFIISGTVWFFFKRGKE</sequence>
<evidence type="ECO:0000256" key="3">
    <source>
        <dbReference type="ARBA" id="ARBA00022692"/>
    </source>
</evidence>
<accession>A0A7V3VUK0</accession>
<evidence type="ECO:0000256" key="4">
    <source>
        <dbReference type="ARBA" id="ARBA00022967"/>
    </source>
</evidence>
<evidence type="ECO:0008006" key="9">
    <source>
        <dbReference type="Google" id="ProtNLM"/>
    </source>
</evidence>
<name>A0A7V3VUK0_UNCW3</name>
<gene>
    <name evidence="8" type="ORF">ENX68_03600</name>
</gene>
<feature type="transmembrane region" description="Helical" evidence="7">
    <location>
        <begin position="60"/>
        <end position="77"/>
    </location>
</feature>
<keyword evidence="2" id="KW-0813">Transport</keyword>
<keyword evidence="5 7" id="KW-1133">Transmembrane helix</keyword>
<dbReference type="GO" id="GO:0012505">
    <property type="term" value="C:endomembrane system"/>
    <property type="evidence" value="ECO:0007669"/>
    <property type="project" value="UniProtKB-SubCell"/>
</dbReference>
<dbReference type="GO" id="GO:0005886">
    <property type="term" value="C:plasma membrane"/>
    <property type="evidence" value="ECO:0007669"/>
    <property type="project" value="TreeGrafter"/>
</dbReference>
<evidence type="ECO:0000256" key="2">
    <source>
        <dbReference type="ARBA" id="ARBA00022448"/>
    </source>
</evidence>
<comment type="subcellular location">
    <subcellularLocation>
        <location evidence="1">Endomembrane system</location>
        <topology evidence="1">Multi-pass membrane protein</topology>
    </subcellularLocation>
</comment>
<evidence type="ECO:0000313" key="8">
    <source>
        <dbReference type="EMBL" id="HGE78070.1"/>
    </source>
</evidence>
<feature type="transmembrane region" description="Helical" evidence="7">
    <location>
        <begin position="114"/>
        <end position="135"/>
    </location>
</feature>
<dbReference type="AlphaFoldDB" id="A0A7V3VUK0"/>
<dbReference type="PANTHER" id="PTHR30586:SF0">
    <property type="entry name" value="ION-TRANSLOCATING OXIDOREDUCTASE COMPLEX SUBUNIT E"/>
    <property type="match status" value="1"/>
</dbReference>
<dbReference type="Pfam" id="PF02508">
    <property type="entry name" value="Rnf-Nqr"/>
    <property type="match status" value="1"/>
</dbReference>
<evidence type="ECO:0000256" key="1">
    <source>
        <dbReference type="ARBA" id="ARBA00004127"/>
    </source>
</evidence>
<dbReference type="PANTHER" id="PTHR30586">
    <property type="entry name" value="ELECTRON TRANSPORT COMPLEX PROTEIN RNFE"/>
    <property type="match status" value="1"/>
</dbReference>
<dbReference type="EMBL" id="DTOZ01000091">
    <property type="protein sequence ID" value="HGE78070.1"/>
    <property type="molecule type" value="Genomic_DNA"/>
</dbReference>
<dbReference type="PIRSF" id="PIRSF006102">
    <property type="entry name" value="NQR_DE"/>
    <property type="match status" value="1"/>
</dbReference>
<feature type="transmembrane region" description="Helical" evidence="7">
    <location>
        <begin position="83"/>
        <end position="102"/>
    </location>
</feature>
<evidence type="ECO:0000256" key="7">
    <source>
        <dbReference type="SAM" id="Phobius"/>
    </source>
</evidence>
<proteinExistence type="predicted"/>
<keyword evidence="6 7" id="KW-0472">Membrane</keyword>